<dbReference type="AlphaFoldDB" id="A0A1Q9DPY1"/>
<keyword evidence="2" id="KW-0812">Transmembrane</keyword>
<feature type="compositionally biased region" description="Basic and acidic residues" evidence="1">
    <location>
        <begin position="373"/>
        <end position="440"/>
    </location>
</feature>
<feature type="region of interest" description="Disordered" evidence="1">
    <location>
        <begin position="360"/>
        <end position="445"/>
    </location>
</feature>
<evidence type="ECO:0008006" key="5">
    <source>
        <dbReference type="Google" id="ProtNLM"/>
    </source>
</evidence>
<dbReference type="OMA" id="HMHAINT"/>
<proteinExistence type="predicted"/>
<feature type="region of interest" description="Disordered" evidence="1">
    <location>
        <begin position="458"/>
        <end position="478"/>
    </location>
</feature>
<keyword evidence="4" id="KW-1185">Reference proteome</keyword>
<reference evidence="3 4" key="1">
    <citation type="submission" date="2016-02" db="EMBL/GenBank/DDBJ databases">
        <title>Genome analysis of coral dinoflagellate symbionts highlights evolutionary adaptations to a symbiotic lifestyle.</title>
        <authorList>
            <person name="Aranda M."/>
            <person name="Li Y."/>
            <person name="Liew Y.J."/>
            <person name="Baumgarten S."/>
            <person name="Simakov O."/>
            <person name="Wilson M."/>
            <person name="Piel J."/>
            <person name="Ashoor H."/>
            <person name="Bougouffa S."/>
            <person name="Bajic V.B."/>
            <person name="Ryu T."/>
            <person name="Ravasi T."/>
            <person name="Bayer T."/>
            <person name="Micklem G."/>
            <person name="Kim H."/>
            <person name="Bhak J."/>
            <person name="Lajeunesse T.C."/>
            <person name="Voolstra C.R."/>
        </authorList>
    </citation>
    <scope>NUCLEOTIDE SEQUENCE [LARGE SCALE GENOMIC DNA]</scope>
    <source>
        <strain evidence="3 4">CCMP2467</strain>
    </source>
</reference>
<gene>
    <name evidence="3" type="ORF">AK812_SmicGene20452</name>
</gene>
<dbReference type="EMBL" id="LSRX01000442">
    <property type="protein sequence ID" value="OLP97217.1"/>
    <property type="molecule type" value="Genomic_DNA"/>
</dbReference>
<dbReference type="OrthoDB" id="436469at2759"/>
<keyword evidence="2" id="KW-1133">Transmembrane helix</keyword>
<feature type="compositionally biased region" description="Low complexity" evidence="1">
    <location>
        <begin position="601"/>
        <end position="621"/>
    </location>
</feature>
<evidence type="ECO:0000313" key="3">
    <source>
        <dbReference type="EMBL" id="OLP97217.1"/>
    </source>
</evidence>
<feature type="compositionally biased region" description="Basic and acidic residues" evidence="1">
    <location>
        <begin position="464"/>
        <end position="478"/>
    </location>
</feature>
<name>A0A1Q9DPY1_SYMMI</name>
<keyword evidence="2" id="KW-0472">Membrane</keyword>
<accession>A0A1Q9DPY1</accession>
<feature type="region of interest" description="Disordered" evidence="1">
    <location>
        <begin position="41"/>
        <end position="75"/>
    </location>
</feature>
<evidence type="ECO:0000313" key="4">
    <source>
        <dbReference type="Proteomes" id="UP000186817"/>
    </source>
</evidence>
<feature type="transmembrane region" description="Helical" evidence="2">
    <location>
        <begin position="764"/>
        <end position="783"/>
    </location>
</feature>
<protein>
    <recommendedName>
        <fullName evidence="5">Golgin-84</fullName>
    </recommendedName>
</protein>
<evidence type="ECO:0000256" key="1">
    <source>
        <dbReference type="SAM" id="MobiDB-lite"/>
    </source>
</evidence>
<sequence>MDLFSKGYKFLSELDDPKAEGPALDLESSLDGVAEKWLGWARGAEPTTQGSSNAEGQRRRLFSEDSVDGEGGQAPRELQTVHALEQGAGGATEASADRVVQEEPADHAVIPALPTSELAAPAGVSEETFQGNPFDGNPFAEPGEVQQSVEPAEPAEPAKEPEEAATSAQEPAWSADPTPDLSRESREFEESSQAEPAEPSASPYVEAAQAEAAAAEPQPSGAESANVPEASEVPVEAGGQEQLGEEGIGADSSPEAVTEGDGLAQHPGPQCEHDTATSTASREGAPTEQAEAVVAGEGVLLQNSPLAVESQPMASPKDGDIQREATELRAQLEDAHGQLRQRERQLADLSNVLADMEAREVARRDQTQTVRTKATEAVRAAEREMQSARKRAEQAEVNERRLKQEARDMEQELHKAQEAWKDRIRKAESKAQEAEKDAKDAAAASSAELAKLKARMRVQAAGSEETRGELEAYKARTEEEMSRLGERLRAAADSELQLRQELQQSEQSRQELQERVVELSGQLEHAQQAYSEAAREVGAMSLRLNELEFTQRDDSHSEDVLRHELSSAKERLSEMDDRLKECTWMRDHALKQAEEARAKLQSMEEAQAQAQQSQKEAGSGQEAWAALQTAQGEVEALQQQLQKFVEQHKTELQEQAEISREEIEYLKRKNDEKDKRLEILTCERNALRYAEGTEASSRPGRVAPKTEASEKPLVDLEDGLSLKEVLSKEPGAGGAVKAFFADGDLVLKRFSKLLFASPTTRRIFYGYVLLLHIWIWVVLHRAAAVHSAHTISKPIVPNPS</sequence>
<feature type="region of interest" description="Disordered" evidence="1">
    <location>
        <begin position="126"/>
        <end position="291"/>
    </location>
</feature>
<feature type="region of interest" description="Disordered" evidence="1">
    <location>
        <begin position="600"/>
        <end position="621"/>
    </location>
</feature>
<evidence type="ECO:0000256" key="2">
    <source>
        <dbReference type="SAM" id="Phobius"/>
    </source>
</evidence>
<organism evidence="3 4">
    <name type="scientific">Symbiodinium microadriaticum</name>
    <name type="common">Dinoflagellate</name>
    <name type="synonym">Zooxanthella microadriatica</name>
    <dbReference type="NCBI Taxonomy" id="2951"/>
    <lineage>
        <taxon>Eukaryota</taxon>
        <taxon>Sar</taxon>
        <taxon>Alveolata</taxon>
        <taxon>Dinophyceae</taxon>
        <taxon>Suessiales</taxon>
        <taxon>Symbiodiniaceae</taxon>
        <taxon>Symbiodinium</taxon>
    </lineage>
</organism>
<feature type="compositionally biased region" description="Polar residues" evidence="1">
    <location>
        <begin position="46"/>
        <end position="55"/>
    </location>
</feature>
<dbReference type="Proteomes" id="UP000186817">
    <property type="component" value="Unassembled WGS sequence"/>
</dbReference>
<comment type="caution">
    <text evidence="3">The sequence shown here is derived from an EMBL/GenBank/DDBJ whole genome shotgun (WGS) entry which is preliminary data.</text>
</comment>
<feature type="compositionally biased region" description="Low complexity" evidence="1">
    <location>
        <begin position="191"/>
        <end position="225"/>
    </location>
</feature>